<dbReference type="GO" id="GO:0006284">
    <property type="term" value="P:base-excision repair"/>
    <property type="evidence" value="ECO:0007669"/>
    <property type="project" value="InterPro"/>
</dbReference>
<name>A0A516WZ13_9ACTN</name>
<evidence type="ECO:0000256" key="1">
    <source>
        <dbReference type="PIRSR" id="PIRSR605019-1"/>
    </source>
</evidence>
<feature type="binding site" evidence="1">
    <location>
        <position position="184"/>
    </location>
    <ligand>
        <name>Zn(2+)</name>
        <dbReference type="ChEBI" id="CHEBI:29105"/>
    </ligand>
</feature>
<keyword evidence="3" id="KW-1185">Reference proteome</keyword>
<evidence type="ECO:0000313" key="3">
    <source>
        <dbReference type="Proteomes" id="UP000317344"/>
    </source>
</evidence>
<dbReference type="InterPro" id="IPR052891">
    <property type="entry name" value="DNA-3mA_glycosylase"/>
</dbReference>
<dbReference type="EMBL" id="CP041765">
    <property type="protein sequence ID" value="QDQ96086.1"/>
    <property type="molecule type" value="Genomic_DNA"/>
</dbReference>
<dbReference type="GO" id="GO:0046872">
    <property type="term" value="F:metal ion binding"/>
    <property type="evidence" value="ECO:0007669"/>
    <property type="project" value="UniProtKB-KW"/>
</dbReference>
<dbReference type="PANTHER" id="PTHR30037:SF4">
    <property type="entry name" value="DNA-3-METHYLADENINE GLYCOSYLASE I"/>
    <property type="match status" value="1"/>
</dbReference>
<keyword evidence="1" id="KW-0862">Zinc</keyword>
<evidence type="ECO:0000313" key="2">
    <source>
        <dbReference type="EMBL" id="QDQ96086.1"/>
    </source>
</evidence>
<feature type="binding site" evidence="1">
    <location>
        <position position="188"/>
    </location>
    <ligand>
        <name>Zn(2+)</name>
        <dbReference type="ChEBI" id="CHEBI:29105"/>
    </ligand>
</feature>
<feature type="binding site" evidence="1">
    <location>
        <position position="29"/>
    </location>
    <ligand>
        <name>Zn(2+)</name>
        <dbReference type="ChEBI" id="CHEBI:29105"/>
    </ligand>
</feature>
<accession>A0A516WZ13</accession>
<dbReference type="AlphaFoldDB" id="A0A516WZ13"/>
<dbReference type="OrthoDB" id="9807664at2"/>
<gene>
    <name evidence="2" type="ORF">FO059_00425</name>
</gene>
<dbReference type="InterPro" id="IPR011257">
    <property type="entry name" value="DNA_glycosylase"/>
</dbReference>
<sequence length="219" mass="23577">MAGTTAVVGDDGVARCPWAITDPLNTDYHDTEWGVPVHGEQALFERICLESFQAGLSWLTILRKRPAFRDAFAGFDVDRVAAFDADDVQRLLADSTIVRNRAKIDAAIGNARAVQQLRDGQGIDALLWGYRGPDAGAPRTAEEVPTRSAASEAMAKDLRARGFRFVGPTSCHALMEATGIIDTHLADCHRRGIRCTVDGVRPAGGEAEISAGCASNRRT</sequence>
<reference evidence="2 3" key="1">
    <citation type="submission" date="2019-07" db="EMBL/GenBank/DDBJ databases">
        <title>Tomitella cavernea sp. nov., an actinomycete isolated from soil.</title>
        <authorList>
            <person name="Cheng J."/>
        </authorList>
    </citation>
    <scope>NUCLEOTIDE SEQUENCE [LARGE SCALE GENOMIC DNA]</scope>
    <source>
        <strain evidence="2 3">HY188</strain>
    </source>
</reference>
<dbReference type="GO" id="GO:0008725">
    <property type="term" value="F:DNA-3-methyladenine glycosylase activity"/>
    <property type="evidence" value="ECO:0007669"/>
    <property type="project" value="InterPro"/>
</dbReference>
<feature type="binding site" evidence="1">
    <location>
        <position position="16"/>
    </location>
    <ligand>
        <name>Zn(2+)</name>
        <dbReference type="ChEBI" id="CHEBI:29105"/>
    </ligand>
</feature>
<organism evidence="2 3">
    <name type="scientific">Tomitella fengzijianii</name>
    <dbReference type="NCBI Taxonomy" id="2597660"/>
    <lineage>
        <taxon>Bacteria</taxon>
        <taxon>Bacillati</taxon>
        <taxon>Actinomycetota</taxon>
        <taxon>Actinomycetes</taxon>
        <taxon>Mycobacteriales</taxon>
        <taxon>Tomitella</taxon>
    </lineage>
</organism>
<reference evidence="2 3" key="2">
    <citation type="submission" date="2019-07" db="EMBL/GenBank/DDBJ databases">
        <authorList>
            <person name="Huang Y."/>
        </authorList>
    </citation>
    <scope>NUCLEOTIDE SEQUENCE [LARGE SCALE GENOMIC DNA]</scope>
    <source>
        <strain evidence="2 3">HY188</strain>
    </source>
</reference>
<dbReference type="PANTHER" id="PTHR30037">
    <property type="entry name" value="DNA-3-METHYLADENINE GLYCOSYLASE 1"/>
    <property type="match status" value="1"/>
</dbReference>
<keyword evidence="1" id="KW-0479">Metal-binding</keyword>
<dbReference type="SUPFAM" id="SSF48150">
    <property type="entry name" value="DNA-glycosylase"/>
    <property type="match status" value="1"/>
</dbReference>
<dbReference type="Pfam" id="PF03352">
    <property type="entry name" value="Adenine_glyco"/>
    <property type="match status" value="1"/>
</dbReference>
<dbReference type="Gene3D" id="1.10.340.30">
    <property type="entry name" value="Hypothetical protein, domain 2"/>
    <property type="match status" value="1"/>
</dbReference>
<dbReference type="RefSeq" id="WP_143905428.1">
    <property type="nucleotide sequence ID" value="NZ_CP041765.1"/>
</dbReference>
<dbReference type="KEGG" id="toy:FO059_00425"/>
<dbReference type="Proteomes" id="UP000317344">
    <property type="component" value="Chromosome"/>
</dbReference>
<dbReference type="InterPro" id="IPR005019">
    <property type="entry name" value="Adenine_glyco"/>
</dbReference>
<protein>
    <submittedName>
        <fullName evidence="2">DNA-3-methyladenine glycosylase I</fullName>
    </submittedName>
</protein>
<proteinExistence type="predicted"/>